<keyword evidence="6" id="KW-1185">Reference proteome</keyword>
<feature type="region of interest" description="Disordered" evidence="3">
    <location>
        <begin position="109"/>
        <end position="200"/>
    </location>
</feature>
<reference evidence="5 6" key="1">
    <citation type="submission" date="2019-04" db="EMBL/GenBank/DDBJ databases">
        <title>Fungal friends and foes A comparative genomics study of 23 Aspergillus species from section Flavi.</title>
        <authorList>
            <consortium name="DOE Joint Genome Institute"/>
            <person name="Kjaerbolling I."/>
            <person name="Vesth T.C."/>
            <person name="Frisvad J.C."/>
            <person name="Nybo J.L."/>
            <person name="Theobald S."/>
            <person name="Kildgaard S."/>
            <person name="Petersen T.I."/>
            <person name="Kuo A."/>
            <person name="Sato A."/>
            <person name="Lyhne E.K."/>
            <person name="Kogle M.E."/>
            <person name="Wiebenga A."/>
            <person name="Kun R.S."/>
            <person name="Lubbers R.J."/>
            <person name="Makela M.R."/>
            <person name="Barry K."/>
            <person name="Chovatia M."/>
            <person name="Clum A."/>
            <person name="Daum C."/>
            <person name="Haridas S."/>
            <person name="He G."/>
            <person name="LaButti K."/>
            <person name="Lipzen A."/>
            <person name="Mondo S."/>
            <person name="Pangilinan J."/>
            <person name="Riley R."/>
            <person name="Salamov A."/>
            <person name="Simmons B.A."/>
            <person name="Magnuson J.K."/>
            <person name="Henrissat B."/>
            <person name="Mortensen U.H."/>
            <person name="Larsen T.O."/>
            <person name="De vries R.P."/>
            <person name="Grigoriev I.V."/>
            <person name="Machida M."/>
            <person name="Baker S.E."/>
            <person name="Andersen M.R."/>
        </authorList>
    </citation>
    <scope>NUCLEOTIDE SEQUENCE [LARGE SCALE GENOMIC DNA]</scope>
    <source>
        <strain evidence="5 6">CBS 117635</strain>
    </source>
</reference>
<feature type="compositionally biased region" description="Basic residues" evidence="3">
    <location>
        <begin position="187"/>
        <end position="196"/>
    </location>
</feature>
<sequence length="379" mass="43093">MRYSYHFHQPPQAWEMDVSMLEGHPFFAHHHPPPYEDHFEMKHGNRFKGKMHKGEKGMRGMGDDEFPEMPRFGFGGRGGRGGRHHGPHGHHPHHHPYAFGFAGHHGRGKFHPHPHGHRHGHDSDNEHEFEHGFHPWTKHDRSGPGHHGQPGFHHPHHKHGGPGPHFHSRGESHHQGRGGPRHERGPGKKHGKGKGFHHFDNMHHMHHMRPFRRGHHHSRDAASFTPLVDVFLTATQTIVHASLAGAQKTDLSVGYDASRSLLRIAGVVHRPGVDEEMYRTFLVAERGYHLGMFKREVPLSHGVVAEGIQARLEDGVLKVILPRTEGEEVQHGNEVEVEMVNAEKELSTPDESDTEGEEEEEREDEGEEAEKEFVKVDIQ</sequence>
<evidence type="ECO:0000259" key="4">
    <source>
        <dbReference type="PROSITE" id="PS01031"/>
    </source>
</evidence>
<feature type="compositionally biased region" description="Acidic residues" evidence="3">
    <location>
        <begin position="348"/>
        <end position="370"/>
    </location>
</feature>
<accession>A0A5N6JDQ4</accession>
<feature type="compositionally biased region" description="Basic and acidic residues" evidence="3">
    <location>
        <begin position="121"/>
        <end position="143"/>
    </location>
</feature>
<dbReference type="Proteomes" id="UP000326289">
    <property type="component" value="Unassembled WGS sequence"/>
</dbReference>
<evidence type="ECO:0000313" key="5">
    <source>
        <dbReference type="EMBL" id="KAB8276975.1"/>
    </source>
</evidence>
<gene>
    <name evidence="5" type="ORF">BDV30DRAFT_205629</name>
</gene>
<dbReference type="EMBL" id="ML732774">
    <property type="protein sequence ID" value="KAB8276975.1"/>
    <property type="molecule type" value="Genomic_DNA"/>
</dbReference>
<name>A0A5N6JDQ4_9EURO</name>
<proteinExistence type="inferred from homology"/>
<evidence type="ECO:0000256" key="2">
    <source>
        <dbReference type="RuleBase" id="RU003616"/>
    </source>
</evidence>
<comment type="similarity">
    <text evidence="1 2">Belongs to the small heat shock protein (HSP20) family.</text>
</comment>
<evidence type="ECO:0000256" key="3">
    <source>
        <dbReference type="SAM" id="MobiDB-lite"/>
    </source>
</evidence>
<protein>
    <recommendedName>
        <fullName evidence="4">SHSP domain-containing protein</fullName>
    </recommendedName>
</protein>
<feature type="compositionally biased region" description="Basic residues" evidence="3">
    <location>
        <begin position="109"/>
        <end position="120"/>
    </location>
</feature>
<organism evidence="5 6">
    <name type="scientific">Aspergillus minisclerotigenes</name>
    <dbReference type="NCBI Taxonomy" id="656917"/>
    <lineage>
        <taxon>Eukaryota</taxon>
        <taxon>Fungi</taxon>
        <taxon>Dikarya</taxon>
        <taxon>Ascomycota</taxon>
        <taxon>Pezizomycotina</taxon>
        <taxon>Eurotiomycetes</taxon>
        <taxon>Eurotiomycetidae</taxon>
        <taxon>Eurotiales</taxon>
        <taxon>Aspergillaceae</taxon>
        <taxon>Aspergillus</taxon>
        <taxon>Aspergillus subgen. Circumdati</taxon>
    </lineage>
</organism>
<dbReference type="Gene3D" id="2.60.40.790">
    <property type="match status" value="1"/>
</dbReference>
<evidence type="ECO:0000313" key="6">
    <source>
        <dbReference type="Proteomes" id="UP000326289"/>
    </source>
</evidence>
<evidence type="ECO:0000256" key="1">
    <source>
        <dbReference type="PROSITE-ProRule" id="PRU00285"/>
    </source>
</evidence>
<feature type="domain" description="SHSP" evidence="4">
    <location>
        <begin position="218"/>
        <end position="338"/>
    </location>
</feature>
<dbReference type="PROSITE" id="PS01031">
    <property type="entry name" value="SHSP"/>
    <property type="match status" value="1"/>
</dbReference>
<feature type="region of interest" description="Disordered" evidence="3">
    <location>
        <begin position="339"/>
        <end position="379"/>
    </location>
</feature>
<dbReference type="SUPFAM" id="SSF49764">
    <property type="entry name" value="HSP20-like chaperones"/>
    <property type="match status" value="1"/>
</dbReference>
<dbReference type="CDD" id="cd06464">
    <property type="entry name" value="ACD_sHsps-like"/>
    <property type="match status" value="1"/>
</dbReference>
<feature type="compositionally biased region" description="Basic and acidic residues" evidence="3">
    <location>
        <begin position="168"/>
        <end position="186"/>
    </location>
</feature>
<dbReference type="Pfam" id="PF00011">
    <property type="entry name" value="HSP20"/>
    <property type="match status" value="1"/>
</dbReference>
<dbReference type="InterPro" id="IPR008978">
    <property type="entry name" value="HSP20-like_chaperone"/>
</dbReference>
<dbReference type="InterPro" id="IPR002068">
    <property type="entry name" value="A-crystallin/Hsp20_dom"/>
</dbReference>
<dbReference type="AlphaFoldDB" id="A0A5N6JDQ4"/>